<evidence type="ECO:0000256" key="1">
    <source>
        <dbReference type="SAM" id="MobiDB-lite"/>
    </source>
</evidence>
<comment type="caution">
    <text evidence="2">The sequence shown here is derived from an EMBL/GenBank/DDBJ whole genome shotgun (WGS) entry which is preliminary data.</text>
</comment>
<dbReference type="RefSeq" id="WP_365503783.1">
    <property type="nucleotide sequence ID" value="NZ_JBFANW010000011.1"/>
</dbReference>
<evidence type="ECO:0000313" key="2">
    <source>
        <dbReference type="EMBL" id="MFJ2825805.1"/>
    </source>
</evidence>
<dbReference type="EMBL" id="JBIUYY010000022">
    <property type="protein sequence ID" value="MFJ2825805.1"/>
    <property type="molecule type" value="Genomic_DNA"/>
</dbReference>
<sequence>MGPAREHAHPEPDRHRVAEPQPELQSKPPARHHTDARHHAAAVAGSLLGHAQPRAGAVAEP</sequence>
<reference evidence="2 3" key="1">
    <citation type="submission" date="2024-10" db="EMBL/GenBank/DDBJ databases">
        <title>The Natural Products Discovery Center: Release of the First 8490 Sequenced Strains for Exploring Actinobacteria Biosynthetic Diversity.</title>
        <authorList>
            <person name="Kalkreuter E."/>
            <person name="Kautsar S.A."/>
            <person name="Yang D."/>
            <person name="Bader C.D."/>
            <person name="Teijaro C.N."/>
            <person name="Fluegel L."/>
            <person name="Davis C.M."/>
            <person name="Simpson J.R."/>
            <person name="Lauterbach L."/>
            <person name="Steele A.D."/>
            <person name="Gui C."/>
            <person name="Meng S."/>
            <person name="Li G."/>
            <person name="Viehrig K."/>
            <person name="Ye F."/>
            <person name="Su P."/>
            <person name="Kiefer A.F."/>
            <person name="Nichols A."/>
            <person name="Cepeda A.J."/>
            <person name="Yan W."/>
            <person name="Fan B."/>
            <person name="Jiang Y."/>
            <person name="Adhikari A."/>
            <person name="Zheng C.-J."/>
            <person name="Schuster L."/>
            <person name="Cowan T.M."/>
            <person name="Smanski M.J."/>
            <person name="Chevrette M.G."/>
            <person name="De Carvalho L.P.S."/>
            <person name="Shen B."/>
        </authorList>
    </citation>
    <scope>NUCLEOTIDE SEQUENCE [LARGE SCALE GENOMIC DNA]</scope>
    <source>
        <strain evidence="2 3">NPDC087220</strain>
    </source>
</reference>
<feature type="compositionally biased region" description="Basic and acidic residues" evidence="1">
    <location>
        <begin position="1"/>
        <end position="18"/>
    </location>
</feature>
<accession>A0ABW8EV75</accession>
<feature type="region of interest" description="Disordered" evidence="1">
    <location>
        <begin position="1"/>
        <end position="61"/>
    </location>
</feature>
<name>A0ABW8EV75_STRT5</name>
<evidence type="ECO:0000313" key="3">
    <source>
        <dbReference type="Proteomes" id="UP001617351"/>
    </source>
</evidence>
<proteinExistence type="predicted"/>
<organism evidence="2 3">
    <name type="scientific">Streptomyces toxytricini</name>
    <name type="common">Actinomyces toxytricini</name>
    <dbReference type="NCBI Taxonomy" id="67369"/>
    <lineage>
        <taxon>Bacteria</taxon>
        <taxon>Bacillati</taxon>
        <taxon>Actinomycetota</taxon>
        <taxon>Actinomycetes</taxon>
        <taxon>Kitasatosporales</taxon>
        <taxon>Streptomycetaceae</taxon>
        <taxon>Streptomyces</taxon>
    </lineage>
</organism>
<gene>
    <name evidence="2" type="ORF">ACIO7M_32525</name>
</gene>
<feature type="compositionally biased region" description="Basic residues" evidence="1">
    <location>
        <begin position="29"/>
        <end position="40"/>
    </location>
</feature>
<keyword evidence="3" id="KW-1185">Reference proteome</keyword>
<protein>
    <submittedName>
        <fullName evidence="2">Uncharacterized protein</fullName>
    </submittedName>
</protein>
<dbReference type="Proteomes" id="UP001617351">
    <property type="component" value="Unassembled WGS sequence"/>
</dbReference>